<dbReference type="Pfam" id="PF02767">
    <property type="entry name" value="DNA_pol3_beta_2"/>
    <property type="match status" value="1"/>
</dbReference>
<evidence type="ECO:0000256" key="10">
    <source>
        <dbReference type="PIRNR" id="PIRNR000804"/>
    </source>
</evidence>
<dbReference type="Gene3D" id="3.70.10.10">
    <property type="match status" value="1"/>
</dbReference>
<evidence type="ECO:0000256" key="6">
    <source>
        <dbReference type="ARBA" id="ARBA00022695"/>
    </source>
</evidence>
<comment type="caution">
    <text evidence="14">The sequence shown here is derived from an EMBL/GenBank/DDBJ whole genome shotgun (WGS) entry which is preliminary data.</text>
</comment>
<dbReference type="STRING" id="626522.GCWU000325_01833"/>
<dbReference type="PANTHER" id="PTHR30478:SF0">
    <property type="entry name" value="BETA SLIDING CLAMP"/>
    <property type="match status" value="1"/>
</dbReference>
<dbReference type="AlphaFoldDB" id="C9LHX9"/>
<dbReference type="InterPro" id="IPR022637">
    <property type="entry name" value="DNA_polIII_beta_cen"/>
</dbReference>
<evidence type="ECO:0000256" key="1">
    <source>
        <dbReference type="ARBA" id="ARBA00004496"/>
    </source>
</evidence>
<evidence type="ECO:0000313" key="15">
    <source>
        <dbReference type="Proteomes" id="UP000003460"/>
    </source>
</evidence>
<reference evidence="14" key="1">
    <citation type="submission" date="2009-09" db="EMBL/GenBank/DDBJ databases">
        <authorList>
            <person name="Weinstock G."/>
            <person name="Sodergren E."/>
            <person name="Clifton S."/>
            <person name="Fulton L."/>
            <person name="Fulton B."/>
            <person name="Courtney L."/>
            <person name="Fronick C."/>
            <person name="Harrison M."/>
            <person name="Strong C."/>
            <person name="Farmer C."/>
            <person name="Delahaunty K."/>
            <person name="Markovic C."/>
            <person name="Hall O."/>
            <person name="Minx P."/>
            <person name="Tomlinson C."/>
            <person name="Mitreva M."/>
            <person name="Nelson J."/>
            <person name="Hou S."/>
            <person name="Wollam A."/>
            <person name="Pepin K.H."/>
            <person name="Johnson M."/>
            <person name="Bhonagiri V."/>
            <person name="Nash W.E."/>
            <person name="Warren W."/>
            <person name="Chinwalla A."/>
            <person name="Mardis E.R."/>
            <person name="Wilson R.K."/>
        </authorList>
    </citation>
    <scope>NUCLEOTIDE SEQUENCE [LARGE SCALE GENOMIC DNA]</scope>
    <source>
        <strain evidence="14">ATCC 51259</strain>
    </source>
</reference>
<dbReference type="RefSeq" id="WP_006255614.1">
    <property type="nucleotide sequence ID" value="NZ_GG700643.1"/>
</dbReference>
<dbReference type="InterPro" id="IPR022634">
    <property type="entry name" value="DNA_polIII_beta_N"/>
</dbReference>
<keyword evidence="15" id="KW-1185">Reference proteome</keyword>
<evidence type="ECO:0000256" key="7">
    <source>
        <dbReference type="ARBA" id="ARBA00022705"/>
    </source>
</evidence>
<keyword evidence="5 10" id="KW-0808">Transferase</keyword>
<dbReference type="Pfam" id="PF02768">
    <property type="entry name" value="DNA_pol3_beta_3"/>
    <property type="match status" value="1"/>
</dbReference>
<keyword evidence="8 10" id="KW-0239">DNA-directed DNA polymerase</keyword>
<protein>
    <recommendedName>
        <fullName evidence="3 10">Beta sliding clamp</fullName>
    </recommendedName>
</protein>
<dbReference type="GeneID" id="84576646"/>
<dbReference type="InterPro" id="IPR022635">
    <property type="entry name" value="DNA_polIII_beta_C"/>
</dbReference>
<dbReference type="PANTHER" id="PTHR30478">
    <property type="entry name" value="DNA POLYMERASE III SUBUNIT BETA"/>
    <property type="match status" value="1"/>
</dbReference>
<evidence type="ECO:0000256" key="8">
    <source>
        <dbReference type="ARBA" id="ARBA00022932"/>
    </source>
</evidence>
<dbReference type="InterPro" id="IPR001001">
    <property type="entry name" value="DNA_polIII_beta"/>
</dbReference>
<dbReference type="OrthoDB" id="8421503at2"/>
<name>C9LHX9_9BACT</name>
<dbReference type="Proteomes" id="UP000003460">
    <property type="component" value="Unassembled WGS sequence"/>
</dbReference>
<dbReference type="InterPro" id="IPR046938">
    <property type="entry name" value="DNA_clamp_sf"/>
</dbReference>
<proteinExistence type="inferred from homology"/>
<evidence type="ECO:0000256" key="4">
    <source>
        <dbReference type="ARBA" id="ARBA00022490"/>
    </source>
</evidence>
<keyword evidence="9" id="KW-0238">DNA-binding</keyword>
<dbReference type="GO" id="GO:0009360">
    <property type="term" value="C:DNA polymerase III complex"/>
    <property type="evidence" value="ECO:0007669"/>
    <property type="project" value="InterPro"/>
</dbReference>
<evidence type="ECO:0000313" key="14">
    <source>
        <dbReference type="EMBL" id="EEX71095.1"/>
    </source>
</evidence>
<organism evidence="14 15">
    <name type="scientific">Alloprevotella tannerae ATCC 51259</name>
    <dbReference type="NCBI Taxonomy" id="626522"/>
    <lineage>
        <taxon>Bacteria</taxon>
        <taxon>Pseudomonadati</taxon>
        <taxon>Bacteroidota</taxon>
        <taxon>Bacteroidia</taxon>
        <taxon>Bacteroidales</taxon>
        <taxon>Prevotellaceae</taxon>
        <taxon>Alloprevotella</taxon>
    </lineage>
</organism>
<feature type="domain" description="DNA polymerase III beta sliding clamp central" evidence="12">
    <location>
        <begin position="132"/>
        <end position="245"/>
    </location>
</feature>
<dbReference type="GO" id="GO:0008408">
    <property type="term" value="F:3'-5' exonuclease activity"/>
    <property type="evidence" value="ECO:0007669"/>
    <property type="project" value="InterPro"/>
</dbReference>
<dbReference type="GO" id="GO:0003677">
    <property type="term" value="F:DNA binding"/>
    <property type="evidence" value="ECO:0007669"/>
    <property type="project" value="UniProtKB-UniRule"/>
</dbReference>
<dbReference type="eggNOG" id="COG0592">
    <property type="taxonomic scope" value="Bacteria"/>
</dbReference>
<evidence type="ECO:0000256" key="2">
    <source>
        <dbReference type="ARBA" id="ARBA00010752"/>
    </source>
</evidence>
<dbReference type="PIRSF" id="PIRSF000804">
    <property type="entry name" value="DNA_pol_III_b"/>
    <property type="match status" value="1"/>
</dbReference>
<dbReference type="GO" id="GO:0003887">
    <property type="term" value="F:DNA-directed DNA polymerase activity"/>
    <property type="evidence" value="ECO:0007669"/>
    <property type="project" value="UniProtKB-UniRule"/>
</dbReference>
<dbReference type="GO" id="GO:0005737">
    <property type="term" value="C:cytoplasm"/>
    <property type="evidence" value="ECO:0007669"/>
    <property type="project" value="UniProtKB-SubCell"/>
</dbReference>
<sequence length="374" mass="41500">MKFVISSSVLSARLQSIGRVIAAKTTMPILNCFVFDIKSKRLELTAADNEITLRTYIDLVESDADIRFAVNAKTIQDAIKEIPEQPLEIFVNESNMEITVEYQNGKYNFMAESADEYPIPPALNEETMHVNITSGHLLNAINRSLFAAANDPLRPVMNGIYFDLKTSGLTMVASDGQKMACNTLVDIKVEKPGSFILPQKPATLLKNILGKEEDTIDMAFDGRRAVFKGTNFEMNCRLTEGRFPNYAGVIPQDNPNIISVNREALIAALRRVLIFSNAVSSLVKLNIDNGKMRISSQDTDYSMSAEENLLCDYSGTPIKIGYRGPFLLELLNNLPGEEVVFKLGDASRAGLILPTEQEEGEDILMLLMPMMIID</sequence>
<evidence type="ECO:0000256" key="3">
    <source>
        <dbReference type="ARBA" id="ARBA00021035"/>
    </source>
</evidence>
<keyword evidence="6 10" id="KW-0548">Nucleotidyltransferase</keyword>
<comment type="subcellular location">
    <subcellularLocation>
        <location evidence="1 10">Cytoplasm</location>
    </subcellularLocation>
</comment>
<evidence type="ECO:0000259" key="13">
    <source>
        <dbReference type="Pfam" id="PF02768"/>
    </source>
</evidence>
<accession>C9LHX9</accession>
<dbReference type="SUPFAM" id="SSF55979">
    <property type="entry name" value="DNA clamp"/>
    <property type="match status" value="3"/>
</dbReference>
<evidence type="ECO:0000256" key="9">
    <source>
        <dbReference type="ARBA" id="ARBA00023125"/>
    </source>
</evidence>
<gene>
    <name evidence="14" type="primary">dnaN</name>
    <name evidence="14" type="ORF">GCWU000325_01833</name>
</gene>
<dbReference type="Gene3D" id="3.10.150.10">
    <property type="entry name" value="DNA Polymerase III, subunit A, domain 2"/>
    <property type="match status" value="1"/>
</dbReference>
<dbReference type="SMART" id="SM00480">
    <property type="entry name" value="POL3Bc"/>
    <property type="match status" value="1"/>
</dbReference>
<evidence type="ECO:0000259" key="11">
    <source>
        <dbReference type="Pfam" id="PF00712"/>
    </source>
</evidence>
<keyword evidence="7 10" id="KW-0235">DNA replication</keyword>
<evidence type="ECO:0000256" key="5">
    <source>
        <dbReference type="ARBA" id="ARBA00022679"/>
    </source>
</evidence>
<comment type="function">
    <text evidence="10">Confers DNA tethering and processivity to DNA polymerases and other proteins. Acts as a clamp, forming a ring around DNA (a reaction catalyzed by the clamp-loading complex) which diffuses in an ATP-independent manner freely and bidirectionally along dsDNA. Initially characterized for its ability to contact the catalytic subunit of DNA polymerase III (Pol III), a complex, multichain enzyme responsible for most of the replicative synthesis in bacteria; Pol III exhibits 3'-5' exonuclease proofreading activity. The beta chain is required for initiation of replication as well as for processivity of DNA replication.</text>
</comment>
<keyword evidence="4 10" id="KW-0963">Cytoplasm</keyword>
<dbReference type="Pfam" id="PF00712">
    <property type="entry name" value="DNA_pol3_beta"/>
    <property type="match status" value="1"/>
</dbReference>
<feature type="domain" description="DNA polymerase III beta sliding clamp C-terminal" evidence="13">
    <location>
        <begin position="249"/>
        <end position="365"/>
    </location>
</feature>
<evidence type="ECO:0000259" key="12">
    <source>
        <dbReference type="Pfam" id="PF02767"/>
    </source>
</evidence>
<dbReference type="GO" id="GO:0006271">
    <property type="term" value="P:DNA strand elongation involved in DNA replication"/>
    <property type="evidence" value="ECO:0007669"/>
    <property type="project" value="TreeGrafter"/>
</dbReference>
<feature type="domain" description="DNA polymerase III beta sliding clamp N-terminal" evidence="11">
    <location>
        <begin position="1"/>
        <end position="118"/>
    </location>
</feature>
<comment type="similarity">
    <text evidence="2 10">Belongs to the beta sliding clamp family.</text>
</comment>
<dbReference type="NCBIfam" id="TIGR00663">
    <property type="entry name" value="dnan"/>
    <property type="match status" value="1"/>
</dbReference>
<dbReference type="EMBL" id="ACIJ02000022">
    <property type="protein sequence ID" value="EEX71095.1"/>
    <property type="molecule type" value="Genomic_DNA"/>
</dbReference>
<dbReference type="HOGENOM" id="CLU_038149_4_1_10"/>
<comment type="subunit">
    <text evidence="10">Forms a ring-shaped head-to-tail homodimer around DNA.</text>
</comment>
<dbReference type="CDD" id="cd00140">
    <property type="entry name" value="beta_clamp"/>
    <property type="match status" value="1"/>
</dbReference>